<evidence type="ECO:0000256" key="3">
    <source>
        <dbReference type="ARBA" id="ARBA00009188"/>
    </source>
</evidence>
<comment type="subunit">
    <text evidence="11">Component of the mitochondrial contact site and cristae organizing system (MICOS) complex.</text>
</comment>
<feature type="transmembrane region" description="Helical" evidence="11">
    <location>
        <begin position="6"/>
        <end position="24"/>
    </location>
</feature>
<evidence type="ECO:0000256" key="7">
    <source>
        <dbReference type="ARBA" id="ARBA00023128"/>
    </source>
</evidence>
<evidence type="ECO:0000256" key="10">
    <source>
        <dbReference type="ARBA" id="ARBA00032985"/>
    </source>
</evidence>
<dbReference type="GO" id="GO:0042407">
    <property type="term" value="P:cristae formation"/>
    <property type="evidence" value="ECO:0007669"/>
    <property type="project" value="InterPro"/>
</dbReference>
<dbReference type="OrthoDB" id="4037694at2759"/>
<evidence type="ECO:0000256" key="5">
    <source>
        <dbReference type="ARBA" id="ARBA00022692"/>
    </source>
</evidence>
<dbReference type="InterPro" id="IPR031463">
    <property type="entry name" value="Mic12"/>
</dbReference>
<evidence type="ECO:0000313" key="13">
    <source>
        <dbReference type="Proteomes" id="UP000800200"/>
    </source>
</evidence>
<organism evidence="12 13">
    <name type="scientific">Zopfia rhizophila CBS 207.26</name>
    <dbReference type="NCBI Taxonomy" id="1314779"/>
    <lineage>
        <taxon>Eukaryota</taxon>
        <taxon>Fungi</taxon>
        <taxon>Dikarya</taxon>
        <taxon>Ascomycota</taxon>
        <taxon>Pezizomycotina</taxon>
        <taxon>Dothideomycetes</taxon>
        <taxon>Dothideomycetes incertae sedis</taxon>
        <taxon>Zopfiaceae</taxon>
        <taxon>Zopfia</taxon>
    </lineage>
</organism>
<keyword evidence="5 11" id="KW-0812">Transmembrane</keyword>
<evidence type="ECO:0000313" key="12">
    <source>
        <dbReference type="EMBL" id="KAF2185634.1"/>
    </source>
</evidence>
<evidence type="ECO:0000256" key="8">
    <source>
        <dbReference type="ARBA" id="ARBA00023136"/>
    </source>
</evidence>
<keyword evidence="13" id="KW-1185">Reference proteome</keyword>
<sequence>MGFTTGFLGGLTITATTIYLTISLHTSNRLTQRTLLRQQTSVLTNIVSPQPVAPEPVAREVDAGLVEMAKDRWNREVEGVVRRVHGTDWRRVREQWEDRVGNVISKLREEGGK</sequence>
<keyword evidence="6 11" id="KW-1133">Transmembrane helix</keyword>
<gene>
    <name evidence="12" type="ORF">K469DRAFT_738933</name>
</gene>
<keyword evidence="11" id="KW-0999">Mitochondrion inner membrane</keyword>
<evidence type="ECO:0000256" key="1">
    <source>
        <dbReference type="ARBA" id="ARBA00002689"/>
    </source>
</evidence>
<evidence type="ECO:0000256" key="2">
    <source>
        <dbReference type="ARBA" id="ARBA00004370"/>
    </source>
</evidence>
<evidence type="ECO:0000256" key="6">
    <source>
        <dbReference type="ARBA" id="ARBA00022989"/>
    </source>
</evidence>
<reference evidence="12" key="1">
    <citation type="journal article" date="2020" name="Stud. Mycol.">
        <title>101 Dothideomycetes genomes: a test case for predicting lifestyles and emergence of pathogens.</title>
        <authorList>
            <person name="Haridas S."/>
            <person name="Albert R."/>
            <person name="Binder M."/>
            <person name="Bloem J."/>
            <person name="Labutti K."/>
            <person name="Salamov A."/>
            <person name="Andreopoulos B."/>
            <person name="Baker S."/>
            <person name="Barry K."/>
            <person name="Bills G."/>
            <person name="Bluhm B."/>
            <person name="Cannon C."/>
            <person name="Castanera R."/>
            <person name="Culley D."/>
            <person name="Daum C."/>
            <person name="Ezra D."/>
            <person name="Gonzalez J."/>
            <person name="Henrissat B."/>
            <person name="Kuo A."/>
            <person name="Liang C."/>
            <person name="Lipzen A."/>
            <person name="Lutzoni F."/>
            <person name="Magnuson J."/>
            <person name="Mondo S."/>
            <person name="Nolan M."/>
            <person name="Ohm R."/>
            <person name="Pangilinan J."/>
            <person name="Park H.-J."/>
            <person name="Ramirez L."/>
            <person name="Alfaro M."/>
            <person name="Sun H."/>
            <person name="Tritt A."/>
            <person name="Yoshinaga Y."/>
            <person name="Zwiers L.-H."/>
            <person name="Turgeon B."/>
            <person name="Goodwin S."/>
            <person name="Spatafora J."/>
            <person name="Crous P."/>
            <person name="Grigoriev I."/>
        </authorList>
    </citation>
    <scope>NUCLEOTIDE SEQUENCE</scope>
    <source>
        <strain evidence="12">CBS 207.26</strain>
    </source>
</reference>
<dbReference type="Pfam" id="PF17050">
    <property type="entry name" value="AIM5"/>
    <property type="match status" value="1"/>
</dbReference>
<keyword evidence="8 11" id="KW-0472">Membrane</keyword>
<dbReference type="GO" id="GO:0061617">
    <property type="term" value="C:MICOS complex"/>
    <property type="evidence" value="ECO:0007669"/>
    <property type="project" value="UniProtKB-UniRule"/>
</dbReference>
<accession>A0A6A6E1G6</accession>
<comment type="subcellular location">
    <subcellularLocation>
        <location evidence="2">Membrane</location>
    </subcellularLocation>
    <subcellularLocation>
        <location evidence="11">Mitochondrion inner membrane</location>
        <topology evidence="11">Single-pass membrane protein</topology>
    </subcellularLocation>
</comment>
<evidence type="ECO:0000256" key="11">
    <source>
        <dbReference type="RuleBase" id="RU363010"/>
    </source>
</evidence>
<comment type="similarity">
    <text evidence="3 11">Belongs to the MICOS complex subunit Mic12 family.</text>
</comment>
<evidence type="ECO:0000256" key="4">
    <source>
        <dbReference type="ARBA" id="ARBA00018170"/>
    </source>
</evidence>
<keyword evidence="7 11" id="KW-0496">Mitochondrion</keyword>
<comment type="function">
    <text evidence="1 11">Component of the MICOS complex, a large protein complex of the mitochondrial inner membrane that plays crucial roles in the maintenance of crista junctions, inner membrane architecture, and formation of contact sites to the outer membrane.</text>
</comment>
<evidence type="ECO:0000256" key="9">
    <source>
        <dbReference type="ARBA" id="ARBA00032159"/>
    </source>
</evidence>
<dbReference type="EMBL" id="ML994633">
    <property type="protein sequence ID" value="KAF2185634.1"/>
    <property type="molecule type" value="Genomic_DNA"/>
</dbReference>
<protein>
    <recommendedName>
        <fullName evidence="4 11">MICOS complex subunit MIC12</fullName>
    </recommendedName>
    <alternativeName>
        <fullName evidence="10 11">Altered inheritance of mitochondria protein 5, mitochondrial</fullName>
    </alternativeName>
    <alternativeName>
        <fullName evidence="9 11">Found in mitochondrial proteome protein 51</fullName>
    </alternativeName>
</protein>
<dbReference type="GO" id="GO:0044284">
    <property type="term" value="C:mitochondrial crista junction"/>
    <property type="evidence" value="ECO:0007669"/>
    <property type="project" value="InterPro"/>
</dbReference>
<proteinExistence type="inferred from homology"/>
<dbReference type="Proteomes" id="UP000800200">
    <property type="component" value="Unassembled WGS sequence"/>
</dbReference>
<dbReference type="AlphaFoldDB" id="A0A6A6E1G6"/>
<name>A0A6A6E1G6_9PEZI</name>